<keyword evidence="1" id="KW-0472">Membrane</keyword>
<evidence type="ECO:0000313" key="3">
    <source>
        <dbReference type="Proteomes" id="UP000694724"/>
    </source>
</evidence>
<feature type="transmembrane region" description="Helical" evidence="1">
    <location>
        <begin position="56"/>
        <end position="80"/>
    </location>
</feature>
<evidence type="ECO:0000313" key="2">
    <source>
        <dbReference type="Ensembl" id="ENSSSCP00055033523.1"/>
    </source>
</evidence>
<dbReference type="AlphaFoldDB" id="A0A8D1R8N2"/>
<name>A0A8D1R8N2_PIG</name>
<sequence>MPWSGIAGSNGSSVCSFSRDLHTVFHSGCTNLQSHQQCNRVPFSPHSLQHLLFVDFLMMAILAGVRWYLIVVLICISLIMSDVEHLFMCFLAICMSSLENCLFRSSAHFLMGLFVFLVWSCRRCL</sequence>
<proteinExistence type="predicted"/>
<dbReference type="Ensembl" id="ENSSSCT00055042099.1">
    <property type="protein sequence ID" value="ENSSSCP00055033523.1"/>
    <property type="gene ID" value="ENSSSCG00055021444.1"/>
</dbReference>
<organism evidence="2 3">
    <name type="scientific">Sus scrofa</name>
    <name type="common">Pig</name>
    <dbReference type="NCBI Taxonomy" id="9823"/>
    <lineage>
        <taxon>Eukaryota</taxon>
        <taxon>Metazoa</taxon>
        <taxon>Chordata</taxon>
        <taxon>Craniata</taxon>
        <taxon>Vertebrata</taxon>
        <taxon>Euteleostomi</taxon>
        <taxon>Mammalia</taxon>
        <taxon>Eutheria</taxon>
        <taxon>Laurasiatheria</taxon>
        <taxon>Artiodactyla</taxon>
        <taxon>Suina</taxon>
        <taxon>Suidae</taxon>
        <taxon>Sus</taxon>
    </lineage>
</organism>
<keyword evidence="1" id="KW-0812">Transmembrane</keyword>
<dbReference type="Proteomes" id="UP000694724">
    <property type="component" value="Unplaced"/>
</dbReference>
<keyword evidence="1" id="KW-1133">Transmembrane helix</keyword>
<evidence type="ECO:0000256" key="1">
    <source>
        <dbReference type="SAM" id="Phobius"/>
    </source>
</evidence>
<protein>
    <submittedName>
        <fullName evidence="2">Uncharacterized protein</fullName>
    </submittedName>
</protein>
<feature type="transmembrane region" description="Helical" evidence="1">
    <location>
        <begin position="101"/>
        <end position="119"/>
    </location>
</feature>
<accession>A0A8D1R8N2</accession>
<reference evidence="2" key="1">
    <citation type="submission" date="2025-08" db="UniProtKB">
        <authorList>
            <consortium name="Ensembl"/>
        </authorList>
    </citation>
    <scope>IDENTIFICATION</scope>
</reference>